<evidence type="ECO:0000256" key="1">
    <source>
        <dbReference type="ARBA" id="ARBA00022553"/>
    </source>
</evidence>
<feature type="domain" description="CNH" evidence="6">
    <location>
        <begin position="1170"/>
        <end position="1457"/>
    </location>
</feature>
<feature type="region of interest" description="Disordered" evidence="3">
    <location>
        <begin position="1061"/>
        <end position="1092"/>
    </location>
</feature>
<dbReference type="PANTHER" id="PTHR46572">
    <property type="entry name" value="RHO1 GDP-GTP EXCHANGE PROTEIN 1-RELATED"/>
    <property type="match status" value="1"/>
</dbReference>
<feature type="region of interest" description="Disordered" evidence="3">
    <location>
        <begin position="34"/>
        <end position="199"/>
    </location>
</feature>
<evidence type="ECO:0000313" key="8">
    <source>
        <dbReference type="Proteomes" id="UP000565441"/>
    </source>
</evidence>
<dbReference type="Pfam" id="PF00780">
    <property type="entry name" value="CNH"/>
    <property type="match status" value="1"/>
</dbReference>
<dbReference type="InterPro" id="IPR052233">
    <property type="entry name" value="Rho-type_GEFs"/>
</dbReference>
<evidence type="ECO:0000313" key="7">
    <source>
        <dbReference type="EMBL" id="KAF5373356.1"/>
    </source>
</evidence>
<sequence length="1549" mass="173511">MTSTTSSGRPVTPEDIDDLINMVWDGFTPEQRTDLADSYNRSNGLHIPSLDPLPQNLAHARIQRPSSTTSSSNSPRARRPLPPTPGPSSNRPYSIGVDRQLPIAPPQRAQSLIANPHLPVPDPPPPSRYPIETSIPPWQAPSSAARDPQDDSSSLYPDDTTQPLPEYQKDPDYPAAPPYVASESRFNSEHDSLGIMGTDVSSIREIDDMDAGQTATSLEHPRGRPYGSDSSPYGGNALPSTSDLSYAESTRIMDATGDENQGTPSESPSVYGMMLPPASFPAVPDLSSSPRHLAPNAVQYSPLDGSGTPGPSNISRTPTAVLRAIMYGSHERLNLHDELDEDGLEDDDEEPDRFVNFSLLSHLAVQLRDKVPRGTHVKGSIPYPRAFTGKDIVSTIQSQISRELYLNHGGSANDRRAALQVARSLQSQLMFYEVEWGERILQDGVEDVYMFLDDEEGGSNAPREALPTSVVTILARCYSPSCGEGPECYAYGCPRKGDSLNRLLPLSMETPSDAVREAWPKTVPPEILQSLSEKEINRQIIIHKLISKEEQYIKDLDLVDSVFIQPLRRANPPVITPSDRLENFIESVFHNIIDLRECNRRLLEVLYVRQREQAPLIGGIGDILLGIVATEFRESYPAYIGNHPLAERRMRDELENNPEFRLFIEQCSRRQSVRQNASMRLDLRHFLNRPSEHLQKYPVLLQAICKATARGDPDEGFLKAAIDAVKSLQGVAQLRTFQSAMGKGTTGKWGWQDLVSPEIRRTYTSDEAKRQSLIFELVKSEMMYVKDLESIGIMYIRPLRNSEPPIIPPERLDRFIRDVFSNFAQLHARHRGLVDTLHAIQAEAHPKIKSLTAPVCDAVLNFRDSYLNYIPNYPIAAYRIDEEMEGNPSFRAFAEADAHRLSMKDFLNCPFPHLLKYVELLTAILEVTPRGHEDLKAIPLVIQDIEDLARDTEPGVASSKQKVQLWTYSANLVFRPGETMDLDLLNESRSLIYTGKLLRQPEINADASGWNELFVILFDNYLVMTKRQEEAGVMKYHVAQRPIPLELLSLIKFNDHPTQRGSGVIRNHRSATSSASASSNSGGQSENGDSPSLYPFTIHHNGRFGGPIIMYAELSATRAEWRQKLEEAIGLRRVVQESNKVFEVETLSSHTFNVPPVGHGLTPYDSSPITGKVTCSIPFNTPDGRRLVAIGCSEGIWIGFRHDSNSMRRVLHLKSVTQCTMLDDFGLFLVLSDKQLFAYHIEALVPTPQHTSNASQTPQKLSGKREVHFFSVGKLLERTFVIFMRKRGSDSHFHVLEPVLEKIHERPEVPTLRFGVFRSPKQEWFRNYKEFFLSTDTYDLYFLKARLAILSTKGFEIMDLNNTSSTPIPVEDARLAPLVQRYGNSQFGIYVNKQGFPSRDACTIEWEGTADSVAFHPPYVLLFDPRFIEIRHVETGRLSQIIPGQDVRCVWDGRPHNWNSAATPGASSEDEMIQEAHVHAVMNNLDAAVQSVGRPLRPVTQHVFELIPTIPLYLPGSLSSPSTTSYFLHSDSYSPPRSPQLRPSTSYMS</sequence>
<feature type="region of interest" description="Disordered" evidence="3">
    <location>
        <begin position="1528"/>
        <end position="1549"/>
    </location>
</feature>
<dbReference type="SMART" id="SM00036">
    <property type="entry name" value="CNH"/>
    <property type="match status" value="1"/>
</dbReference>
<dbReference type="Gene3D" id="1.20.900.10">
    <property type="entry name" value="Dbl homology (DH) domain"/>
    <property type="match status" value="2"/>
</dbReference>
<feature type="compositionally biased region" description="Low complexity" evidence="3">
    <location>
        <begin position="64"/>
        <end position="75"/>
    </location>
</feature>
<dbReference type="PROSITE" id="PS50219">
    <property type="entry name" value="CNH"/>
    <property type="match status" value="1"/>
</dbReference>
<dbReference type="InterPro" id="IPR001180">
    <property type="entry name" value="CNH_dom"/>
</dbReference>
<keyword evidence="1" id="KW-0597">Phosphoprotein</keyword>
<feature type="compositionally biased region" description="Polar residues" evidence="3">
    <location>
        <begin position="228"/>
        <end position="242"/>
    </location>
</feature>
<dbReference type="InterPro" id="IPR035899">
    <property type="entry name" value="DBL_dom_sf"/>
</dbReference>
<feature type="compositionally biased region" description="Pro residues" evidence="3">
    <location>
        <begin position="118"/>
        <end position="128"/>
    </location>
</feature>
<keyword evidence="2" id="KW-0344">Guanine-nucleotide releasing factor</keyword>
<dbReference type="SUPFAM" id="SSF48065">
    <property type="entry name" value="DBL homology domain (DH-domain)"/>
    <property type="match status" value="2"/>
</dbReference>
<name>A0A8H5LXU9_9AGAR</name>
<dbReference type="InterPro" id="IPR000219">
    <property type="entry name" value="DH_dom"/>
</dbReference>
<dbReference type="Gene3D" id="2.30.29.30">
    <property type="entry name" value="Pleckstrin-homology domain (PH domain)/Phosphotyrosine-binding domain (PTB)"/>
    <property type="match status" value="1"/>
</dbReference>
<dbReference type="CDD" id="cd00160">
    <property type="entry name" value="RhoGEF"/>
    <property type="match status" value="2"/>
</dbReference>
<evidence type="ECO:0000259" key="5">
    <source>
        <dbReference type="PROSITE" id="PS50010"/>
    </source>
</evidence>
<dbReference type="PROSITE" id="PS50003">
    <property type="entry name" value="PH_DOMAIN"/>
    <property type="match status" value="1"/>
</dbReference>
<feature type="compositionally biased region" description="Polar residues" evidence="3">
    <location>
        <begin position="1531"/>
        <end position="1549"/>
    </location>
</feature>
<dbReference type="PROSITE" id="PS50010">
    <property type="entry name" value="DH_2"/>
    <property type="match status" value="2"/>
</dbReference>
<dbReference type="InterPro" id="IPR041675">
    <property type="entry name" value="PH_5"/>
</dbReference>
<dbReference type="SUPFAM" id="SSF50729">
    <property type="entry name" value="PH domain-like"/>
    <property type="match status" value="1"/>
</dbReference>
<dbReference type="GO" id="GO:0005085">
    <property type="term" value="F:guanyl-nucleotide exchange factor activity"/>
    <property type="evidence" value="ECO:0007669"/>
    <property type="project" value="UniProtKB-KW"/>
</dbReference>
<dbReference type="Pfam" id="PF00621">
    <property type="entry name" value="RhoGEF"/>
    <property type="match status" value="2"/>
</dbReference>
<feature type="region of interest" description="Disordered" evidence="3">
    <location>
        <begin position="214"/>
        <end position="242"/>
    </location>
</feature>
<accession>A0A8H5LXU9</accession>
<evidence type="ECO:0000259" key="6">
    <source>
        <dbReference type="PROSITE" id="PS50219"/>
    </source>
</evidence>
<dbReference type="InterPro" id="IPR011993">
    <property type="entry name" value="PH-like_dom_sf"/>
</dbReference>
<dbReference type="SMART" id="SM00233">
    <property type="entry name" value="PH"/>
    <property type="match status" value="1"/>
</dbReference>
<dbReference type="Pfam" id="PF15405">
    <property type="entry name" value="PH_5"/>
    <property type="match status" value="1"/>
</dbReference>
<protein>
    <submittedName>
        <fullName evidence="7">Uncharacterized protein</fullName>
    </submittedName>
</protein>
<feature type="domain" description="DH" evidence="5">
    <location>
        <begin position="769"/>
        <end position="955"/>
    </location>
</feature>
<dbReference type="OrthoDB" id="2272012at2759"/>
<reference evidence="7 8" key="1">
    <citation type="journal article" date="2020" name="ISME J.">
        <title>Uncovering the hidden diversity of litter-decomposition mechanisms in mushroom-forming fungi.</title>
        <authorList>
            <person name="Floudas D."/>
            <person name="Bentzer J."/>
            <person name="Ahren D."/>
            <person name="Johansson T."/>
            <person name="Persson P."/>
            <person name="Tunlid A."/>
        </authorList>
    </citation>
    <scope>NUCLEOTIDE SEQUENCE [LARGE SCALE GENOMIC DNA]</scope>
    <source>
        <strain evidence="7 8">CBS 661.87</strain>
    </source>
</reference>
<keyword evidence="8" id="KW-1185">Reference proteome</keyword>
<evidence type="ECO:0000256" key="2">
    <source>
        <dbReference type="ARBA" id="ARBA00022658"/>
    </source>
</evidence>
<dbReference type="InterPro" id="IPR001849">
    <property type="entry name" value="PH_domain"/>
</dbReference>
<dbReference type="Proteomes" id="UP000565441">
    <property type="component" value="Unassembled WGS sequence"/>
</dbReference>
<comment type="caution">
    <text evidence="7">The sequence shown here is derived from an EMBL/GenBank/DDBJ whole genome shotgun (WGS) entry which is preliminary data.</text>
</comment>
<feature type="domain" description="PH" evidence="4">
    <location>
        <begin position="990"/>
        <end position="1130"/>
    </location>
</feature>
<evidence type="ECO:0000256" key="3">
    <source>
        <dbReference type="SAM" id="MobiDB-lite"/>
    </source>
</evidence>
<gene>
    <name evidence="7" type="ORF">D9615_007361</name>
</gene>
<organism evidence="7 8">
    <name type="scientific">Tricholomella constricta</name>
    <dbReference type="NCBI Taxonomy" id="117010"/>
    <lineage>
        <taxon>Eukaryota</taxon>
        <taxon>Fungi</taxon>
        <taxon>Dikarya</taxon>
        <taxon>Basidiomycota</taxon>
        <taxon>Agaricomycotina</taxon>
        <taxon>Agaricomycetes</taxon>
        <taxon>Agaricomycetidae</taxon>
        <taxon>Agaricales</taxon>
        <taxon>Tricholomatineae</taxon>
        <taxon>Lyophyllaceae</taxon>
        <taxon>Tricholomella</taxon>
    </lineage>
</organism>
<proteinExistence type="predicted"/>
<dbReference type="PANTHER" id="PTHR46572:SF1">
    <property type="entry name" value="RHO1 GUANINE NUCLEOTIDE EXCHANGE FACTOR TUS1"/>
    <property type="match status" value="1"/>
</dbReference>
<dbReference type="EMBL" id="JAACJP010000040">
    <property type="protein sequence ID" value="KAF5373356.1"/>
    <property type="molecule type" value="Genomic_DNA"/>
</dbReference>
<feature type="domain" description="DH" evidence="5">
    <location>
        <begin position="537"/>
        <end position="728"/>
    </location>
</feature>
<feature type="compositionally biased region" description="Polar residues" evidence="3">
    <location>
        <begin position="151"/>
        <end position="163"/>
    </location>
</feature>
<dbReference type="SMART" id="SM00325">
    <property type="entry name" value="RhoGEF"/>
    <property type="match status" value="2"/>
</dbReference>
<feature type="compositionally biased region" description="Low complexity" evidence="3">
    <location>
        <begin position="1070"/>
        <end position="1090"/>
    </location>
</feature>
<evidence type="ECO:0000259" key="4">
    <source>
        <dbReference type="PROSITE" id="PS50003"/>
    </source>
</evidence>